<proteinExistence type="predicted"/>
<dbReference type="AlphaFoldDB" id="A0A517L6M2"/>
<gene>
    <name evidence="1" type="ORF">FKW77_001108</name>
</gene>
<accession>A0A517L6M2</accession>
<dbReference type="Proteomes" id="UP000316270">
    <property type="component" value="Chromosome 6"/>
</dbReference>
<sequence>MTDVEVTYEPNLTNPMVPETISTIVLANDDVGVPFSLIVGVGKKLTKGVEIHVSAITKNSIYWDFEGLAVLEEDVEAVLHVHFQSAIVLANDDIDAEFSLVIVIGEELAKNE</sequence>
<evidence type="ECO:0000313" key="1">
    <source>
        <dbReference type="EMBL" id="QDS71283.1"/>
    </source>
</evidence>
<name>A0A517L6M2_9PEZI</name>
<keyword evidence="2" id="KW-1185">Reference proteome</keyword>
<protein>
    <submittedName>
        <fullName evidence="1">Uncharacterized protein</fullName>
    </submittedName>
</protein>
<dbReference type="EMBL" id="CP042190">
    <property type="protein sequence ID" value="QDS71283.1"/>
    <property type="molecule type" value="Genomic_DNA"/>
</dbReference>
<evidence type="ECO:0000313" key="2">
    <source>
        <dbReference type="Proteomes" id="UP000316270"/>
    </source>
</evidence>
<reference evidence="1 2" key="1">
    <citation type="submission" date="2019-07" db="EMBL/GenBank/DDBJ databases">
        <title>Finished genome of Venturia effusa.</title>
        <authorList>
            <person name="Young C.A."/>
            <person name="Cox M.P."/>
            <person name="Ganley A.R.D."/>
            <person name="David W.J."/>
        </authorList>
    </citation>
    <scope>NUCLEOTIDE SEQUENCE [LARGE SCALE GENOMIC DNA]</scope>
    <source>
        <strain evidence="2">albino</strain>
    </source>
</reference>
<organism evidence="1 2">
    <name type="scientific">Venturia effusa</name>
    <dbReference type="NCBI Taxonomy" id="50376"/>
    <lineage>
        <taxon>Eukaryota</taxon>
        <taxon>Fungi</taxon>
        <taxon>Dikarya</taxon>
        <taxon>Ascomycota</taxon>
        <taxon>Pezizomycotina</taxon>
        <taxon>Dothideomycetes</taxon>
        <taxon>Pleosporomycetidae</taxon>
        <taxon>Venturiales</taxon>
        <taxon>Venturiaceae</taxon>
        <taxon>Venturia</taxon>
    </lineage>
</organism>